<evidence type="ECO:0000256" key="2">
    <source>
        <dbReference type="ARBA" id="ARBA00022741"/>
    </source>
</evidence>
<organism evidence="7 8">
    <name type="scientific">Sutcliffiella horikoshii</name>
    <dbReference type="NCBI Taxonomy" id="79883"/>
    <lineage>
        <taxon>Bacteria</taxon>
        <taxon>Bacillati</taxon>
        <taxon>Bacillota</taxon>
        <taxon>Bacilli</taxon>
        <taxon>Bacillales</taxon>
        <taxon>Bacillaceae</taxon>
        <taxon>Sutcliffiella</taxon>
    </lineage>
</organism>
<evidence type="ECO:0000256" key="3">
    <source>
        <dbReference type="ARBA" id="ARBA00022801"/>
    </source>
</evidence>
<name>A0A5D4TFQ6_9BACI</name>
<dbReference type="SMART" id="SM00479">
    <property type="entry name" value="EXOIII"/>
    <property type="match status" value="1"/>
</dbReference>
<dbReference type="InterPro" id="IPR013520">
    <property type="entry name" value="Ribonucl_H"/>
</dbReference>
<keyword evidence="1" id="KW-0540">Nuclease</keyword>
<gene>
    <name evidence="7" type="ORF">FZC75_02755</name>
</gene>
<dbReference type="GO" id="GO:0004386">
    <property type="term" value="F:helicase activity"/>
    <property type="evidence" value="ECO:0007669"/>
    <property type="project" value="InterPro"/>
</dbReference>
<proteinExistence type="predicted"/>
<dbReference type="EMBL" id="VTET01000001">
    <property type="protein sequence ID" value="TYS74633.1"/>
    <property type="molecule type" value="Genomic_DNA"/>
</dbReference>
<dbReference type="FunFam" id="3.30.420.10:FF:000045">
    <property type="entry name" value="3'-5' exonuclease DinG"/>
    <property type="match status" value="1"/>
</dbReference>
<keyword evidence="5" id="KW-0067">ATP-binding</keyword>
<evidence type="ECO:0000259" key="6">
    <source>
        <dbReference type="PROSITE" id="PS51193"/>
    </source>
</evidence>
<dbReference type="GO" id="GO:0045004">
    <property type="term" value="P:DNA replication proofreading"/>
    <property type="evidence" value="ECO:0007669"/>
    <property type="project" value="TreeGrafter"/>
</dbReference>
<dbReference type="Proteomes" id="UP000324517">
    <property type="component" value="Unassembled WGS sequence"/>
</dbReference>
<comment type="caution">
    <text evidence="7">The sequence shown here is derived from an EMBL/GenBank/DDBJ whole genome shotgun (WGS) entry which is preliminary data.</text>
</comment>
<keyword evidence="4" id="KW-0269">Exonuclease</keyword>
<dbReference type="AlphaFoldDB" id="A0A5D4TFQ6"/>
<evidence type="ECO:0000256" key="1">
    <source>
        <dbReference type="ARBA" id="ARBA00022722"/>
    </source>
</evidence>
<dbReference type="Pfam" id="PF13307">
    <property type="entry name" value="Helicase_C_2"/>
    <property type="match status" value="1"/>
</dbReference>
<dbReference type="OrthoDB" id="9803913at2"/>
<dbReference type="GO" id="GO:0005829">
    <property type="term" value="C:cytosol"/>
    <property type="evidence" value="ECO:0007669"/>
    <property type="project" value="TreeGrafter"/>
</dbReference>
<dbReference type="InterPro" id="IPR036397">
    <property type="entry name" value="RNaseH_sf"/>
</dbReference>
<accession>A0A5D4TFQ6</accession>
<dbReference type="PANTHER" id="PTHR30231:SF41">
    <property type="entry name" value="DNA POLYMERASE III SUBUNIT EPSILON"/>
    <property type="match status" value="1"/>
</dbReference>
<dbReference type="PROSITE" id="PS51193">
    <property type="entry name" value="HELICASE_ATP_BIND_2"/>
    <property type="match status" value="1"/>
</dbReference>
<dbReference type="SMART" id="SM00491">
    <property type="entry name" value="HELICc2"/>
    <property type="match status" value="1"/>
</dbReference>
<dbReference type="GO" id="GO:0003677">
    <property type="term" value="F:DNA binding"/>
    <property type="evidence" value="ECO:0007669"/>
    <property type="project" value="InterPro"/>
</dbReference>
<evidence type="ECO:0000256" key="5">
    <source>
        <dbReference type="ARBA" id="ARBA00022840"/>
    </source>
</evidence>
<dbReference type="InterPro" id="IPR014013">
    <property type="entry name" value="Helic_SF1/SF2_ATP-bd_DinG/Rad3"/>
</dbReference>
<evidence type="ECO:0000256" key="4">
    <source>
        <dbReference type="ARBA" id="ARBA00022839"/>
    </source>
</evidence>
<dbReference type="InterPro" id="IPR027417">
    <property type="entry name" value="P-loop_NTPase"/>
</dbReference>
<evidence type="ECO:0000313" key="8">
    <source>
        <dbReference type="Proteomes" id="UP000324517"/>
    </source>
</evidence>
<feature type="domain" description="Helicase ATP-binding" evidence="6">
    <location>
        <begin position="227"/>
        <end position="493"/>
    </location>
</feature>
<dbReference type="InterPro" id="IPR006054">
    <property type="entry name" value="DnaQ"/>
</dbReference>
<dbReference type="Gene3D" id="3.40.50.300">
    <property type="entry name" value="P-loop containing nucleotide triphosphate hydrolases"/>
    <property type="match status" value="2"/>
</dbReference>
<sequence length="855" mass="96615">MLNRCNEVDKKMKQRFVVLDLETTGNTPKKNDKIIQVGAVLIEDGEIVERFASFVNPQCTIPPFIEQLTNINQDMVGRAPTFAQIAPMLCEMLKGSSLVAHNVPFDLSFLQHELKTSGHPTFSGNTFDTVELARILLPTQKSYKLTDLSVFYELNHDNPHRADSDAEATAIIFLKLLEKIKTLPSITINQLHTFLHTMKSDIHLLFQEKGVSSSLNHVLYDEKLAVRKVPLESIEVLGKAKSEMLTEVKGLLNHFDKELTALLDARQHGLLEITTSQKMHTLGALAFALENNKQVVVSSASKESKRELEKQVLLLNKQAAFLLSEIKGKYYYLSLSRLVSVLAEADDNYDAVLTKAQILVWLTETETGDMEELSLSSGGKLLWDSINCSYGESTGESQDDLCFYSRAKNRVKRASIIFTNHMFLAKEIWSPEAFMQLEHFLVEDASLFQQSVSRFLGKEISYLDLYFALSRLKETTVVQQAKEELDEAFRLIRSYSLLRTKKGQSRVIYRFDVLKEKSPGWYAVLEAAQRLYMKLTEVLLSLEKEAESTALKQMRDTFHALLFSVEKHGLTWFDVHTKGAKNSVTIYEQPLDVSHSLAEKFYQQKSSILFISPALSVDKNFDYMLEELGLTDFYPKTITVENKETNYPGVFIPTDMPAITRGKNEVFNEIAAMQLLELLEDRGGRILVTFSSLEMLTSVYQAIKSLPNAEGTVVVSQSSLSGGKQKILKAAANFEKAILFVTNGFLEEVNLQEEKIDTLVVMRLPFKSMDEPVMAAKIATVESQGRNSFTDVSLPIAVLRFKAMIGRFLEAEGPKEIFIFDKRVVEKRYGNTFLQAIPNAIIKKDSFFAIMNNIN</sequence>
<dbReference type="GO" id="GO:0008408">
    <property type="term" value="F:3'-5' exonuclease activity"/>
    <property type="evidence" value="ECO:0007669"/>
    <property type="project" value="TreeGrafter"/>
</dbReference>
<evidence type="ECO:0000313" key="7">
    <source>
        <dbReference type="EMBL" id="TYS74633.1"/>
    </source>
</evidence>
<dbReference type="NCBIfam" id="TIGR00573">
    <property type="entry name" value="dnaq"/>
    <property type="match status" value="1"/>
</dbReference>
<dbReference type="Gene3D" id="3.30.420.10">
    <property type="entry name" value="Ribonuclease H-like superfamily/Ribonuclease H"/>
    <property type="match status" value="1"/>
</dbReference>
<dbReference type="PANTHER" id="PTHR30231">
    <property type="entry name" value="DNA POLYMERASE III SUBUNIT EPSILON"/>
    <property type="match status" value="1"/>
</dbReference>
<dbReference type="InterPro" id="IPR006555">
    <property type="entry name" value="ATP-dep_Helicase_C"/>
</dbReference>
<dbReference type="CDD" id="cd06127">
    <property type="entry name" value="DEDDh"/>
    <property type="match status" value="1"/>
</dbReference>
<protein>
    <recommendedName>
        <fullName evidence="6">Helicase ATP-binding domain-containing protein</fullName>
    </recommendedName>
</protein>
<dbReference type="InterPro" id="IPR012337">
    <property type="entry name" value="RNaseH-like_sf"/>
</dbReference>
<keyword evidence="2" id="KW-0547">Nucleotide-binding</keyword>
<dbReference type="SUPFAM" id="SSF53098">
    <property type="entry name" value="Ribonuclease H-like"/>
    <property type="match status" value="1"/>
</dbReference>
<reference evidence="7 8" key="1">
    <citation type="submission" date="2019-08" db="EMBL/GenBank/DDBJ databases">
        <title>Bacillus genomes from the desert of Cuatro Cienegas, Coahuila.</title>
        <authorList>
            <person name="Olmedo-Alvarez G."/>
        </authorList>
    </citation>
    <scope>NUCLEOTIDE SEQUENCE [LARGE SCALE GENOMIC DNA]</scope>
    <source>
        <strain evidence="7 8">CH98b_3T</strain>
    </source>
</reference>
<keyword evidence="3" id="KW-0378">Hydrolase</keyword>
<dbReference type="GO" id="GO:0016818">
    <property type="term" value="F:hydrolase activity, acting on acid anhydrides, in phosphorus-containing anhydrides"/>
    <property type="evidence" value="ECO:0007669"/>
    <property type="project" value="InterPro"/>
</dbReference>
<dbReference type="GO" id="GO:0005524">
    <property type="term" value="F:ATP binding"/>
    <property type="evidence" value="ECO:0007669"/>
    <property type="project" value="UniProtKB-KW"/>
</dbReference>
<dbReference type="GO" id="GO:0003887">
    <property type="term" value="F:DNA-directed DNA polymerase activity"/>
    <property type="evidence" value="ECO:0007669"/>
    <property type="project" value="InterPro"/>
</dbReference>
<dbReference type="Pfam" id="PF00929">
    <property type="entry name" value="RNase_T"/>
    <property type="match status" value="1"/>
</dbReference>